<reference evidence="2 3" key="1">
    <citation type="journal article" date="2023" name="Sci. Data">
        <title>Genome assembly of the Korean intertidal mud-creeper Batillaria attramentaria.</title>
        <authorList>
            <person name="Patra A.K."/>
            <person name="Ho P.T."/>
            <person name="Jun S."/>
            <person name="Lee S.J."/>
            <person name="Kim Y."/>
            <person name="Won Y.J."/>
        </authorList>
    </citation>
    <scope>NUCLEOTIDE SEQUENCE [LARGE SCALE GENOMIC DNA]</scope>
    <source>
        <tissue evidence="2">Foot muscle</tissue>
    </source>
</reference>
<evidence type="ECO:0000256" key="1">
    <source>
        <dbReference type="SAM" id="MobiDB-lite"/>
    </source>
</evidence>
<organism evidence="2 3">
    <name type="scientific">Batillaria attramentaria</name>
    <dbReference type="NCBI Taxonomy" id="370345"/>
    <lineage>
        <taxon>Eukaryota</taxon>
        <taxon>Metazoa</taxon>
        <taxon>Spiralia</taxon>
        <taxon>Lophotrochozoa</taxon>
        <taxon>Mollusca</taxon>
        <taxon>Gastropoda</taxon>
        <taxon>Caenogastropoda</taxon>
        <taxon>Sorbeoconcha</taxon>
        <taxon>Cerithioidea</taxon>
        <taxon>Batillariidae</taxon>
        <taxon>Batillaria</taxon>
    </lineage>
</organism>
<accession>A0ABD0KZK5</accession>
<comment type="caution">
    <text evidence="2">The sequence shown here is derived from an EMBL/GenBank/DDBJ whole genome shotgun (WGS) entry which is preliminary data.</text>
</comment>
<keyword evidence="3" id="KW-1185">Reference proteome</keyword>
<sequence length="95" mass="10650">MPVKRACLMKQETTRTSEIISTKRRAPTRDATNPLPATTTIEDIVRAREEFVARYRSSCCWVKETISRFSSPGMAGDCLLISSLHLPTSQPAYCN</sequence>
<proteinExistence type="predicted"/>
<name>A0ABD0KZK5_9CAEN</name>
<evidence type="ECO:0000313" key="2">
    <source>
        <dbReference type="EMBL" id="KAK7492671.1"/>
    </source>
</evidence>
<dbReference type="Proteomes" id="UP001519460">
    <property type="component" value="Unassembled WGS sequence"/>
</dbReference>
<dbReference type="EMBL" id="JACVVK020000101">
    <property type="protein sequence ID" value="KAK7492671.1"/>
    <property type="molecule type" value="Genomic_DNA"/>
</dbReference>
<feature type="region of interest" description="Disordered" evidence="1">
    <location>
        <begin position="13"/>
        <end position="35"/>
    </location>
</feature>
<protein>
    <submittedName>
        <fullName evidence="2">Uncharacterized protein</fullName>
    </submittedName>
</protein>
<gene>
    <name evidence="2" type="ORF">BaRGS_00016150</name>
</gene>
<dbReference type="AlphaFoldDB" id="A0ABD0KZK5"/>
<evidence type="ECO:0000313" key="3">
    <source>
        <dbReference type="Proteomes" id="UP001519460"/>
    </source>
</evidence>